<name>A0ABN1XIV7_9PSEU</name>
<comment type="caution">
    <text evidence="14">The sequence shown here is derived from an EMBL/GenBank/DDBJ whole genome shotgun (WGS) entry which is preliminary data.</text>
</comment>
<keyword evidence="8" id="KW-0012">Acyltransferase</keyword>
<feature type="transmembrane region" description="Helical" evidence="13">
    <location>
        <begin position="12"/>
        <end position="31"/>
    </location>
</feature>
<evidence type="ECO:0000256" key="9">
    <source>
        <dbReference type="ARBA" id="ARBA00023588"/>
    </source>
</evidence>
<proteinExistence type="inferred from homology"/>
<keyword evidence="15" id="KW-1185">Reference proteome</keyword>
<comment type="subcellular location">
    <subcellularLocation>
        <location evidence="1">Cell membrane</location>
        <topology evidence="1">Single-pass membrane protein</topology>
    </subcellularLocation>
</comment>
<evidence type="ECO:0000256" key="12">
    <source>
        <dbReference type="ARBA" id="ARBA00025324"/>
    </source>
</evidence>
<evidence type="ECO:0000256" key="5">
    <source>
        <dbReference type="ARBA" id="ARBA00022729"/>
    </source>
</evidence>
<evidence type="ECO:0000256" key="4">
    <source>
        <dbReference type="ARBA" id="ARBA00022692"/>
    </source>
</evidence>
<evidence type="ECO:0000256" key="13">
    <source>
        <dbReference type="SAM" id="Phobius"/>
    </source>
</evidence>
<evidence type="ECO:0000256" key="1">
    <source>
        <dbReference type="ARBA" id="ARBA00004162"/>
    </source>
</evidence>
<dbReference type="Proteomes" id="UP001501414">
    <property type="component" value="Unassembled WGS sequence"/>
</dbReference>
<sequence length="158" mass="17255">MLGGFWVAIGPGHPVFAVVAATWTLLLGALVGEPLTRRTPDGWLRVPPAERIWHRRLGVARFDRLLDRIRWNRVVARMRSYDGTRAALPALDRAVRESLVAHAAGFAVHAGLTVAAAAAGYGWGALWLLLGGLAVHAWPALLQRSLRLRLQPLLPRTG</sequence>
<keyword evidence="5" id="KW-0732">Signal</keyword>
<evidence type="ECO:0000256" key="6">
    <source>
        <dbReference type="ARBA" id="ARBA00022989"/>
    </source>
</evidence>
<dbReference type="Pfam" id="PF18927">
    <property type="entry name" value="CrtO"/>
    <property type="match status" value="1"/>
</dbReference>
<keyword evidence="7 13" id="KW-0472">Membrane</keyword>
<keyword evidence="6 13" id="KW-1133">Transmembrane helix</keyword>
<comment type="pathway">
    <text evidence="9">Carotenoid biosynthesis; staphyloxanthin biosynthesis; staphyloxanthin from farnesyl diphosphate: step 5/5.</text>
</comment>
<accession>A0ABN1XIV7</accession>
<evidence type="ECO:0000256" key="7">
    <source>
        <dbReference type="ARBA" id="ARBA00023136"/>
    </source>
</evidence>
<evidence type="ECO:0000256" key="11">
    <source>
        <dbReference type="ARBA" id="ARBA00023667"/>
    </source>
</evidence>
<evidence type="ECO:0000313" key="15">
    <source>
        <dbReference type="Proteomes" id="UP001501414"/>
    </source>
</evidence>
<gene>
    <name evidence="14" type="ORF">GCM10009613_10000</name>
</gene>
<keyword evidence="3" id="KW-0808">Transferase</keyword>
<evidence type="ECO:0000313" key="14">
    <source>
        <dbReference type="EMBL" id="GAA1382333.1"/>
    </source>
</evidence>
<organism evidence="14 15">
    <name type="scientific">Pseudonocardia kongjuensis</name>
    <dbReference type="NCBI Taxonomy" id="102227"/>
    <lineage>
        <taxon>Bacteria</taxon>
        <taxon>Bacillati</taxon>
        <taxon>Actinomycetota</taxon>
        <taxon>Actinomycetes</taxon>
        <taxon>Pseudonocardiales</taxon>
        <taxon>Pseudonocardiaceae</taxon>
        <taxon>Pseudonocardia</taxon>
    </lineage>
</organism>
<reference evidence="14 15" key="1">
    <citation type="journal article" date="2019" name="Int. J. Syst. Evol. Microbiol.">
        <title>The Global Catalogue of Microorganisms (GCM) 10K type strain sequencing project: providing services to taxonomists for standard genome sequencing and annotation.</title>
        <authorList>
            <consortium name="The Broad Institute Genomics Platform"/>
            <consortium name="The Broad Institute Genome Sequencing Center for Infectious Disease"/>
            <person name="Wu L."/>
            <person name="Ma J."/>
        </authorList>
    </citation>
    <scope>NUCLEOTIDE SEQUENCE [LARGE SCALE GENOMIC DNA]</scope>
    <source>
        <strain evidence="14 15">JCM 11896</strain>
    </source>
</reference>
<feature type="transmembrane region" description="Helical" evidence="13">
    <location>
        <begin position="125"/>
        <end position="142"/>
    </location>
</feature>
<protein>
    <recommendedName>
        <fullName evidence="11">Glycosyl-4,4'-diaponeurosporenoate acyltransferase</fullName>
    </recommendedName>
</protein>
<feature type="transmembrane region" description="Helical" evidence="13">
    <location>
        <begin position="99"/>
        <end position="119"/>
    </location>
</feature>
<keyword evidence="4 13" id="KW-0812">Transmembrane</keyword>
<dbReference type="RefSeq" id="WP_344018732.1">
    <property type="nucleotide sequence ID" value="NZ_BAAAJK010000004.1"/>
</dbReference>
<dbReference type="EMBL" id="BAAAJK010000004">
    <property type="protein sequence ID" value="GAA1382333.1"/>
    <property type="molecule type" value="Genomic_DNA"/>
</dbReference>
<comment type="function">
    <text evidence="12">Catalyzes the acylation of glycosyl-4,4'-diaponeurosporenoate, i.e. the esterification of glucose at the C6'' position with the carboxyl group of the C(15) fatty acid 12-methyltetradecanoic acid, to yield staphyloxanthin. This is the last step in the biosynthesis of this orange pigment, present in most staphylococci strains.</text>
</comment>
<evidence type="ECO:0000256" key="8">
    <source>
        <dbReference type="ARBA" id="ARBA00023315"/>
    </source>
</evidence>
<keyword evidence="2" id="KW-1003">Cell membrane</keyword>
<evidence type="ECO:0000256" key="2">
    <source>
        <dbReference type="ARBA" id="ARBA00022475"/>
    </source>
</evidence>
<comment type="similarity">
    <text evidence="10">Belongs to the acyltransferase CrtO family.</text>
</comment>
<dbReference type="InterPro" id="IPR044021">
    <property type="entry name" value="CrtO"/>
</dbReference>
<evidence type="ECO:0000256" key="10">
    <source>
        <dbReference type="ARBA" id="ARBA00023603"/>
    </source>
</evidence>
<evidence type="ECO:0000256" key="3">
    <source>
        <dbReference type="ARBA" id="ARBA00022679"/>
    </source>
</evidence>